<comment type="caution">
    <text evidence="2">The sequence shown here is derived from an EMBL/GenBank/DDBJ whole genome shotgun (WGS) entry which is preliminary data.</text>
</comment>
<sequence length="267" mass="28830">MIRTPVVFIHGAWLHAVSWESWAERFTAQGFDVRTPGWPGEPGTVRDARQRPEALRGLGLGAVIDHYERLVREFDTPPVLIGHGVGGLVAQCLIGEGLGRAAVALAPTPVNDVPLPASQARSWCLADGDAGDDEPVFLSAEQFRYGIANTVGVEESFRLYERYAVPAPRRLLVDLGCGTDTRHARARADTGNTGRGPLLVVSGQEDRLVPDSVTRAVYRLYGDSTAVSELKQFADRGHSLVVDSGWRTVADHVLAWLAVQGVGAFAN</sequence>
<protein>
    <recommendedName>
        <fullName evidence="1">AB hydrolase-1 domain-containing protein</fullName>
    </recommendedName>
</protein>
<evidence type="ECO:0000259" key="1">
    <source>
        <dbReference type="Pfam" id="PF12697"/>
    </source>
</evidence>
<reference evidence="2 3" key="1">
    <citation type="submission" date="2019-10" db="EMBL/GenBank/DDBJ databases">
        <title>Streptomyces smaragdinus sp. nov. and Streptomyces fabii sp. nov., isolated from the gut of fungus growing-termite Macrotermes natalensis.</title>
        <authorList>
            <person name="Schwitalla J."/>
            <person name="Benndorf R."/>
            <person name="Martin K."/>
            <person name="De Beer W."/>
            <person name="Kaster A.-K."/>
            <person name="Vollmers J."/>
            <person name="Poulsen M."/>
            <person name="Beemelmanns C."/>
        </authorList>
    </citation>
    <scope>NUCLEOTIDE SEQUENCE [LARGE SCALE GENOMIC DNA]</scope>
    <source>
        <strain evidence="2 3">RB5</strain>
    </source>
</reference>
<proteinExistence type="predicted"/>
<dbReference type="AlphaFoldDB" id="A0A7K0C9A6"/>
<dbReference type="Proteomes" id="UP000466345">
    <property type="component" value="Unassembled WGS sequence"/>
</dbReference>
<gene>
    <name evidence="2" type="ORF">SRB5_01410</name>
</gene>
<accession>A0A7K0C9A6</accession>
<dbReference type="InterPro" id="IPR029058">
    <property type="entry name" value="AB_hydrolase_fold"/>
</dbReference>
<dbReference type="EMBL" id="WEGJ01000001">
    <property type="protein sequence ID" value="MQY10037.1"/>
    <property type="molecule type" value="Genomic_DNA"/>
</dbReference>
<dbReference type="GO" id="GO:0003824">
    <property type="term" value="F:catalytic activity"/>
    <property type="evidence" value="ECO:0007669"/>
    <property type="project" value="UniProtKB-ARBA"/>
</dbReference>
<dbReference type="Gene3D" id="3.40.50.1820">
    <property type="entry name" value="alpha/beta hydrolase"/>
    <property type="match status" value="1"/>
</dbReference>
<keyword evidence="3" id="KW-1185">Reference proteome</keyword>
<dbReference type="InterPro" id="IPR000073">
    <property type="entry name" value="AB_hydrolase_1"/>
</dbReference>
<dbReference type="Pfam" id="PF12697">
    <property type="entry name" value="Abhydrolase_6"/>
    <property type="match status" value="1"/>
</dbReference>
<feature type="domain" description="AB hydrolase-1" evidence="1">
    <location>
        <begin position="6"/>
        <end position="251"/>
    </location>
</feature>
<evidence type="ECO:0000313" key="3">
    <source>
        <dbReference type="Proteomes" id="UP000466345"/>
    </source>
</evidence>
<dbReference type="SUPFAM" id="SSF53474">
    <property type="entry name" value="alpha/beta-Hydrolases"/>
    <property type="match status" value="1"/>
</dbReference>
<evidence type="ECO:0000313" key="2">
    <source>
        <dbReference type="EMBL" id="MQY10037.1"/>
    </source>
</evidence>
<name>A0A7K0C9A6_9ACTN</name>
<organism evidence="2 3">
    <name type="scientific">Streptomyces smaragdinus</name>
    <dbReference type="NCBI Taxonomy" id="2585196"/>
    <lineage>
        <taxon>Bacteria</taxon>
        <taxon>Bacillati</taxon>
        <taxon>Actinomycetota</taxon>
        <taxon>Actinomycetes</taxon>
        <taxon>Kitasatosporales</taxon>
        <taxon>Streptomycetaceae</taxon>
        <taxon>Streptomyces</taxon>
    </lineage>
</organism>